<keyword evidence="3" id="KW-1185">Reference proteome</keyword>
<sequence length="88" mass="9835">MSLPDQAHEIGSWFQKATAKWEHPGNTTLRKPFVALARRSRLRCAAASLVFRATAKGDRAMFQKILIANRGEIAIRVMRAANELGKKT</sequence>
<reference evidence="2" key="1">
    <citation type="submission" date="2022-12" db="EMBL/GenBank/DDBJ databases">
        <title>Paracoccus sp. EF6 isolated from a lake water.</title>
        <authorList>
            <person name="Liu H."/>
        </authorList>
    </citation>
    <scope>NUCLEOTIDE SEQUENCE</scope>
    <source>
        <strain evidence="2">EF6</strain>
    </source>
</reference>
<accession>A0ABT4J642</accession>
<dbReference type="Pfam" id="PF00289">
    <property type="entry name" value="Biotin_carb_N"/>
    <property type="match status" value="1"/>
</dbReference>
<dbReference type="SUPFAM" id="SSF52440">
    <property type="entry name" value="PreATP-grasp domain"/>
    <property type="match status" value="1"/>
</dbReference>
<dbReference type="RefSeq" id="WP_268942603.1">
    <property type="nucleotide sequence ID" value="NZ_JAPTYD010000019.1"/>
</dbReference>
<dbReference type="InterPro" id="IPR005481">
    <property type="entry name" value="BC-like_N"/>
</dbReference>
<protein>
    <recommendedName>
        <fullName evidence="1">Biotin carboxylase-like N-terminal domain-containing protein</fullName>
    </recommendedName>
</protein>
<comment type="caution">
    <text evidence="2">The sequence shown here is derived from an EMBL/GenBank/DDBJ whole genome shotgun (WGS) entry which is preliminary data.</text>
</comment>
<dbReference type="InterPro" id="IPR016185">
    <property type="entry name" value="PreATP-grasp_dom_sf"/>
</dbReference>
<evidence type="ECO:0000313" key="2">
    <source>
        <dbReference type="EMBL" id="MCZ0962564.1"/>
    </source>
</evidence>
<dbReference type="Gene3D" id="3.40.50.20">
    <property type="match status" value="1"/>
</dbReference>
<gene>
    <name evidence="2" type="ORF">OU682_13145</name>
</gene>
<organism evidence="2 3">
    <name type="scientific">Paracoccus benzoatiresistens</name>
    <dbReference type="NCBI Taxonomy" id="2997341"/>
    <lineage>
        <taxon>Bacteria</taxon>
        <taxon>Pseudomonadati</taxon>
        <taxon>Pseudomonadota</taxon>
        <taxon>Alphaproteobacteria</taxon>
        <taxon>Rhodobacterales</taxon>
        <taxon>Paracoccaceae</taxon>
        <taxon>Paracoccus</taxon>
    </lineage>
</organism>
<feature type="domain" description="Biotin carboxylase-like N-terminal" evidence="1">
    <location>
        <begin position="61"/>
        <end position="87"/>
    </location>
</feature>
<evidence type="ECO:0000313" key="3">
    <source>
        <dbReference type="Proteomes" id="UP001149822"/>
    </source>
</evidence>
<proteinExistence type="predicted"/>
<dbReference type="EMBL" id="JAPTYD010000019">
    <property type="protein sequence ID" value="MCZ0962564.1"/>
    <property type="molecule type" value="Genomic_DNA"/>
</dbReference>
<feature type="non-terminal residue" evidence="2">
    <location>
        <position position="88"/>
    </location>
</feature>
<evidence type="ECO:0000259" key="1">
    <source>
        <dbReference type="Pfam" id="PF00289"/>
    </source>
</evidence>
<name>A0ABT4J642_9RHOB</name>
<dbReference type="Proteomes" id="UP001149822">
    <property type="component" value="Unassembled WGS sequence"/>
</dbReference>